<name>A0A1F5ITF6_9BACT</name>
<accession>A0A1F5ITF6</accession>
<feature type="compositionally biased region" description="Pro residues" evidence="1">
    <location>
        <begin position="39"/>
        <end position="57"/>
    </location>
</feature>
<sequence>MKNKLGSALITLSLGSMLFSQLAFATQSGDSPISSPISAPIPSPISGPIMTPIPTPTVQPSATPSASPTASPSATPSATPSASPTASPSATPTPKPISTHSVSGQGWYVSFGSNGFSWKHSAAANVLIELRNTENNKYYSTRTDNKGFYRLTVEDGNYNITISDNFKSTFANPPVSVFVNRNVSGVNFMGVLIPSVKQFSVTGQVNYYNYLFQNGKWVTKYVGARGVAVEMRNTITGEVVRGTTDYYGAFNLKIGPGYVLVRVSDPRNNVIFAPFPRAIYVTGDTSAMTFNARAYAMR</sequence>
<dbReference type="Gene3D" id="2.60.40.1120">
    <property type="entry name" value="Carboxypeptidase-like, regulatory domain"/>
    <property type="match status" value="1"/>
</dbReference>
<dbReference type="AlphaFoldDB" id="A0A1F5ITF6"/>
<evidence type="ECO:0008006" key="5">
    <source>
        <dbReference type="Google" id="ProtNLM"/>
    </source>
</evidence>
<evidence type="ECO:0000313" key="3">
    <source>
        <dbReference type="EMBL" id="OGE19638.1"/>
    </source>
</evidence>
<evidence type="ECO:0000313" key="4">
    <source>
        <dbReference type="Proteomes" id="UP000176336"/>
    </source>
</evidence>
<reference evidence="3 4" key="1">
    <citation type="journal article" date="2016" name="Nat. Commun.">
        <title>Thousands of microbial genomes shed light on interconnected biogeochemical processes in an aquifer system.</title>
        <authorList>
            <person name="Anantharaman K."/>
            <person name="Brown C.T."/>
            <person name="Hug L.A."/>
            <person name="Sharon I."/>
            <person name="Castelle C.J."/>
            <person name="Probst A.J."/>
            <person name="Thomas B.C."/>
            <person name="Singh A."/>
            <person name="Wilkins M.J."/>
            <person name="Karaoz U."/>
            <person name="Brodie E.L."/>
            <person name="Williams K.H."/>
            <person name="Hubbard S.S."/>
            <person name="Banfield J.F."/>
        </authorList>
    </citation>
    <scope>NUCLEOTIDE SEQUENCE [LARGE SCALE GENOMIC DNA]</scope>
</reference>
<dbReference type="EMBL" id="MFCR01000002">
    <property type="protein sequence ID" value="OGE19638.1"/>
    <property type="molecule type" value="Genomic_DNA"/>
</dbReference>
<feature type="signal peptide" evidence="2">
    <location>
        <begin position="1"/>
        <end position="25"/>
    </location>
</feature>
<feature type="compositionally biased region" description="Low complexity" evidence="1">
    <location>
        <begin position="58"/>
        <end position="98"/>
    </location>
</feature>
<dbReference type="Proteomes" id="UP000176336">
    <property type="component" value="Unassembled WGS sequence"/>
</dbReference>
<feature type="region of interest" description="Disordered" evidence="1">
    <location>
        <begin position="30"/>
        <end position="98"/>
    </location>
</feature>
<protein>
    <recommendedName>
        <fullName evidence="5">SD-repeat containing protein B domain-containing protein</fullName>
    </recommendedName>
</protein>
<organism evidence="3 4">
    <name type="scientific">Candidatus Daviesbacteria bacterium RIFCSPHIGHO2_01_FULL_41_23</name>
    <dbReference type="NCBI Taxonomy" id="1797764"/>
    <lineage>
        <taxon>Bacteria</taxon>
        <taxon>Candidatus Daviesiibacteriota</taxon>
    </lineage>
</organism>
<evidence type="ECO:0000256" key="2">
    <source>
        <dbReference type="SAM" id="SignalP"/>
    </source>
</evidence>
<keyword evidence="2" id="KW-0732">Signal</keyword>
<comment type="caution">
    <text evidence="3">The sequence shown here is derived from an EMBL/GenBank/DDBJ whole genome shotgun (WGS) entry which is preliminary data.</text>
</comment>
<gene>
    <name evidence="3" type="ORF">A2871_03160</name>
</gene>
<dbReference type="SUPFAM" id="SSF49464">
    <property type="entry name" value="Carboxypeptidase regulatory domain-like"/>
    <property type="match status" value="1"/>
</dbReference>
<dbReference type="InterPro" id="IPR008969">
    <property type="entry name" value="CarboxyPept-like_regulatory"/>
</dbReference>
<evidence type="ECO:0000256" key="1">
    <source>
        <dbReference type="SAM" id="MobiDB-lite"/>
    </source>
</evidence>
<feature type="chain" id="PRO_5009518924" description="SD-repeat containing protein B domain-containing protein" evidence="2">
    <location>
        <begin position="26"/>
        <end position="298"/>
    </location>
</feature>
<proteinExistence type="predicted"/>